<organism evidence="3 4">
    <name type="scientific">Larkinella knui</name>
    <dbReference type="NCBI Taxonomy" id="2025310"/>
    <lineage>
        <taxon>Bacteria</taxon>
        <taxon>Pseudomonadati</taxon>
        <taxon>Bacteroidota</taxon>
        <taxon>Cytophagia</taxon>
        <taxon>Cytophagales</taxon>
        <taxon>Spirosomataceae</taxon>
        <taxon>Larkinella</taxon>
    </lineage>
</organism>
<dbReference type="InterPro" id="IPR036291">
    <property type="entry name" value="NAD(P)-bd_dom_sf"/>
</dbReference>
<dbReference type="Proteomes" id="UP000274271">
    <property type="component" value="Unassembled WGS sequence"/>
</dbReference>
<dbReference type="Gene3D" id="3.40.50.720">
    <property type="entry name" value="NAD(P)-binding Rossmann-like Domain"/>
    <property type="match status" value="1"/>
</dbReference>
<dbReference type="InterPro" id="IPR002347">
    <property type="entry name" value="SDR_fam"/>
</dbReference>
<dbReference type="OrthoDB" id="7211155at2"/>
<dbReference type="GO" id="GO:0016491">
    <property type="term" value="F:oxidoreductase activity"/>
    <property type="evidence" value="ECO:0007669"/>
    <property type="project" value="UniProtKB-KW"/>
</dbReference>
<dbReference type="RefSeq" id="WP_124906777.1">
    <property type="nucleotide sequence ID" value="NZ_RQJP01000002.1"/>
</dbReference>
<dbReference type="PANTHER" id="PTHR43669">
    <property type="entry name" value="5-KETO-D-GLUCONATE 5-REDUCTASE"/>
    <property type="match status" value="1"/>
</dbReference>
<comment type="caution">
    <text evidence="3">The sequence shown here is derived from an EMBL/GenBank/DDBJ whole genome shotgun (WGS) entry which is preliminary data.</text>
</comment>
<evidence type="ECO:0000256" key="2">
    <source>
        <dbReference type="ARBA" id="ARBA00023002"/>
    </source>
</evidence>
<accession>A0A3P1CPC9</accession>
<dbReference type="SUPFAM" id="SSF51735">
    <property type="entry name" value="NAD(P)-binding Rossmann-fold domains"/>
    <property type="match status" value="1"/>
</dbReference>
<gene>
    <name evidence="3" type="ORF">EHT87_11555</name>
</gene>
<dbReference type="Pfam" id="PF00106">
    <property type="entry name" value="adh_short"/>
    <property type="match status" value="1"/>
</dbReference>
<sequence length="261" mass="27814">MQPLNSKKAVVIGGSRGTGRAIVEAFLQEGADVLVVARKPDSLAELVRKWPSVRTLQADMTDTSTLETVFQDAPDVVVLAGGAMPPSQSIVDLDWETFSTNWNTDVKASYLLTQYALTRPAKAGTLILFLSSGAAIGGSPISGGYAGSKRMQMFLANYAQLASNRGGLGLRFLTLAPFRLMKNTGVGDVVVPKYAAFTGVLEEDFVAGMTQAQTKEDVADAVVAFARQWPTPVEGNVFVVSSDGIATESDMVKGAPFWTKR</sequence>
<dbReference type="PANTHER" id="PTHR43669:SF3">
    <property type="entry name" value="ALCOHOL DEHYDROGENASE, PUTATIVE (AFU_ORTHOLOGUE AFUA_3G03445)-RELATED"/>
    <property type="match status" value="1"/>
</dbReference>
<dbReference type="EMBL" id="RQJP01000002">
    <property type="protein sequence ID" value="RRB15173.1"/>
    <property type="molecule type" value="Genomic_DNA"/>
</dbReference>
<name>A0A3P1CPC9_9BACT</name>
<protein>
    <submittedName>
        <fullName evidence="3">SDR family oxidoreductase</fullName>
    </submittedName>
</protein>
<proteinExistence type="inferred from homology"/>
<comment type="similarity">
    <text evidence="1">Belongs to the short-chain dehydrogenases/reductases (SDR) family.</text>
</comment>
<reference evidence="3 4" key="1">
    <citation type="submission" date="2018-11" db="EMBL/GenBank/DDBJ databases">
        <authorList>
            <person name="Zhou Z."/>
            <person name="Wang G."/>
        </authorList>
    </citation>
    <scope>NUCLEOTIDE SEQUENCE [LARGE SCALE GENOMIC DNA]</scope>
    <source>
        <strain evidence="3 4">KCTC42998</strain>
    </source>
</reference>
<evidence type="ECO:0000256" key="1">
    <source>
        <dbReference type="ARBA" id="ARBA00006484"/>
    </source>
</evidence>
<dbReference type="AlphaFoldDB" id="A0A3P1CPC9"/>
<keyword evidence="2" id="KW-0560">Oxidoreductase</keyword>
<dbReference type="CDD" id="cd05233">
    <property type="entry name" value="SDR_c"/>
    <property type="match status" value="1"/>
</dbReference>
<evidence type="ECO:0000313" key="3">
    <source>
        <dbReference type="EMBL" id="RRB15173.1"/>
    </source>
</evidence>
<keyword evidence="4" id="KW-1185">Reference proteome</keyword>
<evidence type="ECO:0000313" key="4">
    <source>
        <dbReference type="Proteomes" id="UP000274271"/>
    </source>
</evidence>